<evidence type="ECO:0000313" key="10">
    <source>
        <dbReference type="Proteomes" id="UP001153069"/>
    </source>
</evidence>
<feature type="domain" description="Peptidase A1" evidence="8">
    <location>
        <begin position="87"/>
        <end position="459"/>
    </location>
</feature>
<organism evidence="9 10">
    <name type="scientific">Seminavis robusta</name>
    <dbReference type="NCBI Taxonomy" id="568900"/>
    <lineage>
        <taxon>Eukaryota</taxon>
        <taxon>Sar</taxon>
        <taxon>Stramenopiles</taxon>
        <taxon>Ochrophyta</taxon>
        <taxon>Bacillariophyta</taxon>
        <taxon>Bacillariophyceae</taxon>
        <taxon>Bacillariophycidae</taxon>
        <taxon>Naviculales</taxon>
        <taxon>Naviculaceae</taxon>
        <taxon>Seminavis</taxon>
    </lineage>
</organism>
<dbReference type="InterPro" id="IPR034164">
    <property type="entry name" value="Pepsin-like_dom"/>
</dbReference>
<dbReference type="PRINTS" id="PR00792">
    <property type="entry name" value="PEPSIN"/>
</dbReference>
<dbReference type="Gene3D" id="2.40.70.10">
    <property type="entry name" value="Acid Proteases"/>
    <property type="match status" value="2"/>
</dbReference>
<dbReference type="PROSITE" id="PS00141">
    <property type="entry name" value="ASP_PROTEASE"/>
    <property type="match status" value="2"/>
</dbReference>
<dbReference type="Proteomes" id="UP001153069">
    <property type="component" value="Unassembled WGS sequence"/>
</dbReference>
<dbReference type="GO" id="GO:0006508">
    <property type="term" value="P:proteolysis"/>
    <property type="evidence" value="ECO:0007669"/>
    <property type="project" value="UniProtKB-KW"/>
</dbReference>
<feature type="active site" evidence="4">
    <location>
        <position position="332"/>
    </location>
</feature>
<dbReference type="SUPFAM" id="SSF50630">
    <property type="entry name" value="Acid proteases"/>
    <property type="match status" value="1"/>
</dbReference>
<dbReference type="PANTHER" id="PTHR47966">
    <property type="entry name" value="BETA-SITE APP-CLEAVING ENZYME, ISOFORM A-RELATED"/>
    <property type="match status" value="1"/>
</dbReference>
<keyword evidence="7" id="KW-0812">Transmembrane</keyword>
<dbReference type="OrthoDB" id="45789at2759"/>
<dbReference type="InterPro" id="IPR021109">
    <property type="entry name" value="Peptidase_aspartic_dom_sf"/>
</dbReference>
<evidence type="ECO:0000256" key="4">
    <source>
        <dbReference type="PIRSR" id="PIRSR601461-1"/>
    </source>
</evidence>
<evidence type="ECO:0000256" key="5">
    <source>
        <dbReference type="RuleBase" id="RU000454"/>
    </source>
</evidence>
<evidence type="ECO:0000256" key="3">
    <source>
        <dbReference type="ARBA" id="ARBA00022750"/>
    </source>
</evidence>
<keyword evidence="7" id="KW-1133">Transmembrane helix</keyword>
<keyword evidence="7" id="KW-0472">Membrane</keyword>
<comment type="caution">
    <text evidence="9">The sequence shown here is derived from an EMBL/GenBank/DDBJ whole genome shotgun (WGS) entry which is preliminary data.</text>
</comment>
<feature type="transmembrane region" description="Helical" evidence="7">
    <location>
        <begin position="540"/>
        <end position="558"/>
    </location>
</feature>
<proteinExistence type="inferred from homology"/>
<feature type="active site" evidence="4">
    <location>
        <position position="105"/>
    </location>
</feature>
<name>A0A9N8HV11_9STRA</name>
<dbReference type="EMBL" id="CAICTM010002211">
    <property type="protein sequence ID" value="CAB9528383.1"/>
    <property type="molecule type" value="Genomic_DNA"/>
</dbReference>
<keyword evidence="10" id="KW-1185">Reference proteome</keyword>
<evidence type="ECO:0000259" key="8">
    <source>
        <dbReference type="PROSITE" id="PS51767"/>
    </source>
</evidence>
<evidence type="ECO:0000256" key="1">
    <source>
        <dbReference type="ARBA" id="ARBA00007447"/>
    </source>
</evidence>
<dbReference type="CDD" id="cd05471">
    <property type="entry name" value="pepsin_like"/>
    <property type="match status" value="1"/>
</dbReference>
<sequence>MDSATSTRIKSSRNVHAIQLSRSPENIIQAREGQFRHHQQLRRQNNKTSVGNNAATTTTSWDWRGRRRLDNDSIGALSLSNCHLVLWTGDIQLGSPAQTFTLDFDTGSSDIWVPSADCDCTAFTGWRKYDSSASSTYSKVVASAHEFHTEYVDGEQVSGTYAMDRLQLGEFVTIPNQVFAQVTSLENFQTCSVEEGVFGLAFRMEFNSFPSPLKNLADLLRHPIFSLYLESTEDYPLDDAPANIGNLEGSIQQPDIHGNLQHGFKPAATAHSELVFGGVNQKHYEGCISWHELGQFSLRDGSVFQGYWDFKLDTVKLGDSPLSASSTLALVDSGSTYVVGPIDAVGYVAEQNQAVCFTMDKDDPNADPSIVDCTSPFGFDAASIDCDQKQFFSIEFVADETSYFLGREELVDVIETSVGPLCLLKIMGNHDIPGWVLGDTFLAKYYSVYDFVNKRVGFAESSPHSSTICDLDLPLDLAYEGTPISISETIERTPNADSSFDSPPAPATPQKSYDNKPYYSSSSSSSSSGGGDGLQASHKFGISVGVLGLAIIALMMITRRGSRREARFEEIQMASIDDDNDGLTLS</sequence>
<dbReference type="InterPro" id="IPR001969">
    <property type="entry name" value="Aspartic_peptidase_AS"/>
</dbReference>
<dbReference type="Pfam" id="PF00026">
    <property type="entry name" value="Asp"/>
    <property type="match status" value="2"/>
</dbReference>
<keyword evidence="3 5" id="KW-0064">Aspartyl protease</keyword>
<dbReference type="AlphaFoldDB" id="A0A9N8HV11"/>
<gene>
    <name evidence="9" type="ORF">SEMRO_2213_G319300.1</name>
</gene>
<feature type="region of interest" description="Disordered" evidence="6">
    <location>
        <begin position="493"/>
        <end position="532"/>
    </location>
</feature>
<evidence type="ECO:0000256" key="2">
    <source>
        <dbReference type="ARBA" id="ARBA00022670"/>
    </source>
</evidence>
<dbReference type="GO" id="GO:0004190">
    <property type="term" value="F:aspartic-type endopeptidase activity"/>
    <property type="evidence" value="ECO:0007669"/>
    <property type="project" value="UniProtKB-KW"/>
</dbReference>
<evidence type="ECO:0000256" key="7">
    <source>
        <dbReference type="SAM" id="Phobius"/>
    </source>
</evidence>
<keyword evidence="2 5" id="KW-0645">Protease</keyword>
<dbReference type="InterPro" id="IPR033121">
    <property type="entry name" value="PEPTIDASE_A1"/>
</dbReference>
<evidence type="ECO:0000313" key="9">
    <source>
        <dbReference type="EMBL" id="CAB9528383.1"/>
    </source>
</evidence>
<evidence type="ECO:0000256" key="6">
    <source>
        <dbReference type="SAM" id="MobiDB-lite"/>
    </source>
</evidence>
<protein>
    <submittedName>
        <fullName evidence="9">Pepsin A</fullName>
    </submittedName>
</protein>
<reference evidence="9" key="1">
    <citation type="submission" date="2020-06" db="EMBL/GenBank/DDBJ databases">
        <authorList>
            <consortium name="Plant Systems Biology data submission"/>
        </authorList>
    </citation>
    <scope>NUCLEOTIDE SEQUENCE</scope>
    <source>
        <strain evidence="9">D6</strain>
    </source>
</reference>
<dbReference type="InterPro" id="IPR001461">
    <property type="entry name" value="Aspartic_peptidase_A1"/>
</dbReference>
<keyword evidence="5" id="KW-0378">Hydrolase</keyword>
<accession>A0A9N8HV11</accession>
<dbReference type="PROSITE" id="PS51767">
    <property type="entry name" value="PEPTIDASE_A1"/>
    <property type="match status" value="1"/>
</dbReference>
<comment type="similarity">
    <text evidence="1 5">Belongs to the peptidase A1 family.</text>
</comment>
<dbReference type="PANTHER" id="PTHR47966:SF51">
    <property type="entry name" value="BETA-SITE APP-CLEAVING ENZYME, ISOFORM A-RELATED"/>
    <property type="match status" value="1"/>
</dbReference>